<evidence type="ECO:0000259" key="3">
    <source>
        <dbReference type="Pfam" id="PF07687"/>
    </source>
</evidence>
<dbReference type="Proteomes" id="UP001500767">
    <property type="component" value="Unassembled WGS sequence"/>
</dbReference>
<evidence type="ECO:0000313" key="4">
    <source>
        <dbReference type="EMBL" id="GAA3571863.1"/>
    </source>
</evidence>
<dbReference type="InterPro" id="IPR036264">
    <property type="entry name" value="Bact_exopeptidase_dim_dom"/>
</dbReference>
<gene>
    <name evidence="4" type="ORF">GCM10022197_30590</name>
</gene>
<dbReference type="PANTHER" id="PTHR43808:SF9">
    <property type="entry name" value="BLL0789 PROTEIN"/>
    <property type="match status" value="1"/>
</dbReference>
<dbReference type="Gene3D" id="3.30.70.360">
    <property type="match status" value="1"/>
</dbReference>
<accession>A0ABP6XWU4</accession>
<dbReference type="Gene3D" id="3.40.630.10">
    <property type="entry name" value="Zn peptidases"/>
    <property type="match status" value="1"/>
</dbReference>
<feature type="domain" description="Peptidase M20 dimerisation" evidence="3">
    <location>
        <begin position="194"/>
        <end position="287"/>
    </location>
</feature>
<protein>
    <submittedName>
        <fullName evidence="4">M20 family metallopeptidase</fullName>
    </submittedName>
</protein>
<dbReference type="InterPro" id="IPR002933">
    <property type="entry name" value="Peptidase_M20"/>
</dbReference>
<dbReference type="EMBL" id="BAAAYR010000004">
    <property type="protein sequence ID" value="GAA3571863.1"/>
    <property type="molecule type" value="Genomic_DNA"/>
</dbReference>
<dbReference type="Pfam" id="PF01546">
    <property type="entry name" value="Peptidase_M20"/>
    <property type="match status" value="1"/>
</dbReference>
<name>A0ABP6XWU4_9ACTN</name>
<dbReference type="PANTHER" id="PTHR43808">
    <property type="entry name" value="ACETYLORNITHINE DEACETYLASE"/>
    <property type="match status" value="1"/>
</dbReference>
<keyword evidence="1" id="KW-0479">Metal-binding</keyword>
<evidence type="ECO:0000256" key="2">
    <source>
        <dbReference type="ARBA" id="ARBA00022801"/>
    </source>
</evidence>
<dbReference type="InterPro" id="IPR017150">
    <property type="entry name" value="Pept_M20_glutamate_carboxypep"/>
</dbReference>
<evidence type="ECO:0000313" key="5">
    <source>
        <dbReference type="Proteomes" id="UP001500767"/>
    </source>
</evidence>
<dbReference type="PIRSF" id="PIRSF037238">
    <property type="entry name" value="Carboxypeptidase_G2"/>
    <property type="match status" value="1"/>
</dbReference>
<dbReference type="SUPFAM" id="SSF55031">
    <property type="entry name" value="Bacterial exopeptidase dimerisation domain"/>
    <property type="match status" value="1"/>
</dbReference>
<dbReference type="Pfam" id="PF07687">
    <property type="entry name" value="M20_dimer"/>
    <property type="match status" value="1"/>
</dbReference>
<comment type="caution">
    <text evidence="4">The sequence shown here is derived from an EMBL/GenBank/DDBJ whole genome shotgun (WGS) entry which is preliminary data.</text>
</comment>
<dbReference type="SUPFAM" id="SSF53187">
    <property type="entry name" value="Zn-dependent exopeptidases"/>
    <property type="match status" value="1"/>
</dbReference>
<organism evidence="4 5">
    <name type="scientific">Microlunatus spumicola</name>
    <dbReference type="NCBI Taxonomy" id="81499"/>
    <lineage>
        <taxon>Bacteria</taxon>
        <taxon>Bacillati</taxon>
        <taxon>Actinomycetota</taxon>
        <taxon>Actinomycetes</taxon>
        <taxon>Propionibacteriales</taxon>
        <taxon>Propionibacteriaceae</taxon>
        <taxon>Microlunatus</taxon>
    </lineage>
</organism>
<sequence>MPSPASLADLVNRLSARQDAMVDLLGALVTSESPSDDPALLAATTDLVAERGQALLGRAPERLATTGAPALRWSLPPTPDVADDVGDAVRPVVLLAHLDTVWPAGTTERWPFSVEGDHATGPGTFDMKAGLVQALFALAELDDSGLAHPEVVLLVTADEEIGSPAGRALVEDAAQGARAVLVLEASAPCGALKVARKGVGNYWLHVTGRAAHAGLEPELGVNALVAAAGLVLELAGLADAAAGTTVTPTLARAGSAQNTVPASASVAVDVRAASTAEQTRVDDALRALTVEGGATVRVEGGINRPPLEEALATDLLALARRAAAGCGLAPPDAARVGGGSDGNFTAALGVPTLDGLGAVGGGAHAEGEHVLVSTMPERAALLAALVVELAEDQA</sequence>
<evidence type="ECO:0000256" key="1">
    <source>
        <dbReference type="ARBA" id="ARBA00022723"/>
    </source>
</evidence>
<dbReference type="RefSeq" id="WP_344742493.1">
    <property type="nucleotide sequence ID" value="NZ_BAAAYR010000004.1"/>
</dbReference>
<proteinExistence type="predicted"/>
<keyword evidence="5" id="KW-1185">Reference proteome</keyword>
<reference evidence="5" key="1">
    <citation type="journal article" date="2019" name="Int. J. Syst. Evol. Microbiol.">
        <title>The Global Catalogue of Microorganisms (GCM) 10K type strain sequencing project: providing services to taxonomists for standard genome sequencing and annotation.</title>
        <authorList>
            <consortium name="The Broad Institute Genomics Platform"/>
            <consortium name="The Broad Institute Genome Sequencing Center for Infectious Disease"/>
            <person name="Wu L."/>
            <person name="Ma J."/>
        </authorList>
    </citation>
    <scope>NUCLEOTIDE SEQUENCE [LARGE SCALE GENOMIC DNA]</scope>
    <source>
        <strain evidence="5">JCM 16540</strain>
    </source>
</reference>
<dbReference type="InterPro" id="IPR050072">
    <property type="entry name" value="Peptidase_M20A"/>
</dbReference>
<dbReference type="InterPro" id="IPR011650">
    <property type="entry name" value="Peptidase_M20_dimer"/>
</dbReference>
<keyword evidence="2" id="KW-0378">Hydrolase</keyword>